<dbReference type="InterPro" id="IPR029044">
    <property type="entry name" value="Nucleotide-diphossugar_trans"/>
</dbReference>
<keyword evidence="3" id="KW-1185">Reference proteome</keyword>
<proteinExistence type="predicted"/>
<dbReference type="SUPFAM" id="SSF53448">
    <property type="entry name" value="Nucleotide-diphospho-sugar transferases"/>
    <property type="match status" value="1"/>
</dbReference>
<dbReference type="EMBL" id="PVEP01000004">
    <property type="protein sequence ID" value="PQV56771.1"/>
    <property type="molecule type" value="Genomic_DNA"/>
</dbReference>
<feature type="domain" description="Glycosyltransferase 2-like" evidence="1">
    <location>
        <begin position="11"/>
        <end position="117"/>
    </location>
</feature>
<reference evidence="2 3" key="1">
    <citation type="submission" date="2018-02" db="EMBL/GenBank/DDBJ databases">
        <title>Genomic Encyclopedia of Archaeal and Bacterial Type Strains, Phase II (KMG-II): from individual species to whole genera.</title>
        <authorList>
            <person name="Goeker M."/>
        </authorList>
    </citation>
    <scope>NUCLEOTIDE SEQUENCE [LARGE SCALE GENOMIC DNA]</scope>
    <source>
        <strain evidence="2 3">DSM 18921</strain>
    </source>
</reference>
<evidence type="ECO:0000259" key="1">
    <source>
        <dbReference type="Pfam" id="PF00535"/>
    </source>
</evidence>
<evidence type="ECO:0000313" key="2">
    <source>
        <dbReference type="EMBL" id="PQV56771.1"/>
    </source>
</evidence>
<dbReference type="PANTHER" id="PTHR22916">
    <property type="entry name" value="GLYCOSYLTRANSFERASE"/>
    <property type="match status" value="1"/>
</dbReference>
<dbReference type="RefSeq" id="WP_245885047.1">
    <property type="nucleotide sequence ID" value="NZ_PVEP01000004.1"/>
</dbReference>
<dbReference type="InterPro" id="IPR001173">
    <property type="entry name" value="Glyco_trans_2-like"/>
</dbReference>
<accession>A0A2S8S7I5</accession>
<keyword evidence="2" id="KW-0808">Transferase</keyword>
<dbReference type="PANTHER" id="PTHR22916:SF3">
    <property type="entry name" value="UDP-GLCNAC:BETAGAL BETA-1,3-N-ACETYLGLUCOSAMINYLTRANSFERASE-LIKE PROTEIN 1"/>
    <property type="match status" value="1"/>
</dbReference>
<dbReference type="Gene3D" id="3.90.550.10">
    <property type="entry name" value="Spore Coat Polysaccharide Biosynthesis Protein SpsA, Chain A"/>
    <property type="match status" value="1"/>
</dbReference>
<organism evidence="2 3">
    <name type="scientific">Albidovulum denitrificans</name>
    <dbReference type="NCBI Taxonomy" id="404881"/>
    <lineage>
        <taxon>Bacteria</taxon>
        <taxon>Pseudomonadati</taxon>
        <taxon>Pseudomonadota</taxon>
        <taxon>Alphaproteobacteria</taxon>
        <taxon>Rhodobacterales</taxon>
        <taxon>Paracoccaceae</taxon>
        <taxon>Albidovulum</taxon>
    </lineage>
</organism>
<sequence length="313" mass="34293">MSGANEQPVLIAMTVYNAAANLDAQLRSIAAQDHRDWTLIVSDDGSQDGSAEIAQRFAQKAGARRVIVRQGPQEGFAENFLSIVRDGWEPGLSLAFSDHDDVWFPDRLSRGLRALAGVGADTPALYCSRTIITDAALRPLRLSPPRPRAPSFRNALAQNIAAGNTILANPAAARLLHQAASRRPKIVSHDWWAYQIVTGAGGTILHDDAPTLLYRQHTANQLGANDSARARMRRIGMILSGVYRRWNDVNLAALTSASDLLTAENRDLVERFTAIRSGTRGLRCMTALRKLRLYRQTRASTAALYAAALFNRL</sequence>
<protein>
    <submittedName>
        <fullName evidence="2">Glycosyl transferase family 2</fullName>
    </submittedName>
</protein>
<dbReference type="Proteomes" id="UP000238338">
    <property type="component" value="Unassembled WGS sequence"/>
</dbReference>
<name>A0A2S8S7I5_9RHOB</name>
<dbReference type="GO" id="GO:0016758">
    <property type="term" value="F:hexosyltransferase activity"/>
    <property type="evidence" value="ECO:0007669"/>
    <property type="project" value="UniProtKB-ARBA"/>
</dbReference>
<evidence type="ECO:0000313" key="3">
    <source>
        <dbReference type="Proteomes" id="UP000238338"/>
    </source>
</evidence>
<dbReference type="Pfam" id="PF00535">
    <property type="entry name" value="Glycos_transf_2"/>
    <property type="match status" value="1"/>
</dbReference>
<dbReference type="AlphaFoldDB" id="A0A2S8S7I5"/>
<gene>
    <name evidence="2" type="ORF">LX70_02345</name>
</gene>
<comment type="caution">
    <text evidence="2">The sequence shown here is derived from an EMBL/GenBank/DDBJ whole genome shotgun (WGS) entry which is preliminary data.</text>
</comment>